<dbReference type="Gene3D" id="4.10.410.40">
    <property type="match status" value="1"/>
</dbReference>
<organism evidence="1 2">
    <name type="scientific">Gemmata palustris</name>
    <dbReference type="NCBI Taxonomy" id="2822762"/>
    <lineage>
        <taxon>Bacteria</taxon>
        <taxon>Pseudomonadati</taxon>
        <taxon>Planctomycetota</taxon>
        <taxon>Planctomycetia</taxon>
        <taxon>Gemmatales</taxon>
        <taxon>Gemmataceae</taxon>
        <taxon>Gemmata</taxon>
    </lineage>
</organism>
<keyword evidence="2" id="KW-1185">Reference proteome</keyword>
<dbReference type="EMBL" id="JAGKQQ010000001">
    <property type="protein sequence ID" value="MBP3954920.1"/>
    <property type="molecule type" value="Genomic_DNA"/>
</dbReference>
<evidence type="ECO:0000313" key="2">
    <source>
        <dbReference type="Proteomes" id="UP000676565"/>
    </source>
</evidence>
<reference evidence="1 2" key="1">
    <citation type="submission" date="2021-04" db="EMBL/GenBank/DDBJ databases">
        <authorList>
            <person name="Ivanova A."/>
        </authorList>
    </citation>
    <scope>NUCLEOTIDE SEQUENCE [LARGE SCALE GENOMIC DNA]</scope>
    <source>
        <strain evidence="1 2">G18</strain>
    </source>
</reference>
<protein>
    <recommendedName>
        <fullName evidence="3">Phage tail protein</fullName>
    </recommendedName>
</protein>
<name>A0ABS5BNM8_9BACT</name>
<proteinExistence type="predicted"/>
<evidence type="ECO:0008006" key="3">
    <source>
        <dbReference type="Google" id="ProtNLM"/>
    </source>
</evidence>
<sequence length="131" mass="13892">MPVLGVTSKIEYAVGSSYVALAGVKTLALPSISVTSIDTSHLGLTSYQKTMMPGMITNAAISVSLEFSESAFTTLHGMLRDMVDWRITCPADEPAVVTFSGFITKIDTPFAPDEEVMISLEITPSGDVSIA</sequence>
<dbReference type="Proteomes" id="UP000676565">
    <property type="component" value="Unassembled WGS sequence"/>
</dbReference>
<accession>A0ABS5BNM8</accession>
<evidence type="ECO:0000313" key="1">
    <source>
        <dbReference type="EMBL" id="MBP3954920.1"/>
    </source>
</evidence>
<comment type="caution">
    <text evidence="1">The sequence shown here is derived from an EMBL/GenBank/DDBJ whole genome shotgun (WGS) entry which is preliminary data.</text>
</comment>
<gene>
    <name evidence="1" type="ORF">J8F10_06450</name>
</gene>